<feature type="domain" description="Outer membrane protein beta-barrel" evidence="1">
    <location>
        <begin position="449"/>
        <end position="786"/>
    </location>
</feature>
<organism evidence="2 3">
    <name type="scientific">Tamlana crocina</name>
    <dbReference type="NCBI Taxonomy" id="393006"/>
    <lineage>
        <taxon>Bacteria</taxon>
        <taxon>Pseudomonadati</taxon>
        <taxon>Bacteroidota</taxon>
        <taxon>Flavobacteriia</taxon>
        <taxon>Flavobacteriales</taxon>
        <taxon>Flavobacteriaceae</taxon>
        <taxon>Tamlana</taxon>
    </lineage>
</organism>
<dbReference type="RefSeq" id="WP_167917955.1">
    <property type="nucleotide sequence ID" value="NZ_JAAVJS010000011.1"/>
</dbReference>
<evidence type="ECO:0000313" key="3">
    <source>
        <dbReference type="Proteomes" id="UP000760545"/>
    </source>
</evidence>
<comment type="caution">
    <text evidence="2">The sequence shown here is derived from an EMBL/GenBank/DDBJ whole genome shotgun (WGS) entry which is preliminary data.</text>
</comment>
<dbReference type="InterPro" id="IPR008969">
    <property type="entry name" value="CarboxyPept-like_regulatory"/>
</dbReference>
<reference evidence="2 3" key="1">
    <citation type="submission" date="2020-03" db="EMBL/GenBank/DDBJ databases">
        <title>Tamlana sp. nov, isolated from XXX.</title>
        <authorList>
            <person name="Cao W.R."/>
        </authorList>
    </citation>
    <scope>NUCLEOTIDE SEQUENCE [LARGE SCALE GENOMIC DNA]</scope>
    <source>
        <strain evidence="2 3">HST1-43</strain>
    </source>
</reference>
<dbReference type="Proteomes" id="UP000760545">
    <property type="component" value="Unassembled WGS sequence"/>
</dbReference>
<dbReference type="InterPro" id="IPR041700">
    <property type="entry name" value="OMP_b-brl_3"/>
</dbReference>
<name>A0ABX1DBK0_9FLAO</name>
<dbReference type="EMBL" id="JAAVJS010000011">
    <property type="protein sequence ID" value="NJX15728.1"/>
    <property type="molecule type" value="Genomic_DNA"/>
</dbReference>
<proteinExistence type="predicted"/>
<dbReference type="SUPFAM" id="SSF49464">
    <property type="entry name" value="Carboxypeptidase regulatory domain-like"/>
    <property type="match status" value="1"/>
</dbReference>
<protein>
    <submittedName>
        <fullName evidence="2">Outer membrane beta-barrel protein</fullName>
    </submittedName>
</protein>
<keyword evidence="3" id="KW-1185">Reference proteome</keyword>
<accession>A0ABX1DBK0</accession>
<gene>
    <name evidence="2" type="ORF">HC176_09515</name>
</gene>
<evidence type="ECO:0000259" key="1">
    <source>
        <dbReference type="Pfam" id="PF14905"/>
    </source>
</evidence>
<dbReference type="Pfam" id="PF14905">
    <property type="entry name" value="OMP_b-brl_3"/>
    <property type="match status" value="1"/>
</dbReference>
<sequence length="920" mass="103997">MNSLKGISTLIFVLFSTALFAQRFSLEGIVKDKDSLVLEGATVYLQSVADSVPMSYGITNKNGEFSLQVNAEDDKQAIFNIAYLGYKPFKKDVAVPEGKLLNLGTIFLEDQMESLNAVSIVGKAPPVVIKKDTIEYNADSFKTMPNDMVEDLLRKIPGIEIDVDGGITVNGVEVEAINVDGMEFFGDQKGEVALKNIPSSAVSKVQVTDFKTENQKFTGEESDSGTKEINLKIKKGRNKAYFGDVNVGYGTDDRYQANANLFQIIEGKQLGVIMGSNNINMGRGFNALPDATSSNGLIESDFVGTNFSKGKWDETQIKADYRYSAQDTERGQKSYAENFLPDRHYITNSNSSSFNNSERHDAGAEVKFLTDPKNKTSNRQVRISNEMDFDARYNDAYSTSDRISELTNGDLVSQYFSTNESSNSNYSFDNEFRVAARLGGRRDFLFMGVNTSFDKEDGESANYSRNELANRGNVVVQDQISSTRNNSSRINFFGRLSKEILENFRIMPGYSATVNTDINKKSIYDYNEDTEEYDNFNTLISTDSRYISTTVRPSLRLRYQYKDIRFELEGAYTNTFRKYVDDIIEDRNFKNDFKYLTYSGRIRYRDENGYKNISLDYRQNVDLPSISQLQPVPNVSNITHIVTGNPDLEPGVSHNFRFRYQNNLAANKLSFNGSANADFVNDKIINSTITDEDLIRYTTYENIDGDYRLSGNLGVNKSFLNQKTNYNLGVRLSGNYNNIRSIQNGVKFTAKTNTLSPSVSLSYSYDKKIEINTSYSYSTTSTEYNTDAFNDNDYFVQNVRFESTLFFLKNVFFNNKLSYRYNSRVGDDFDGDAVFWNAGLGVQIFKQKGTLTLVGYDMLGMNNGFSRSVTETAIRDVENQILEQYFMLTFVYKFGKFAGQNMSDGRGGRGKVRMGKPRRL</sequence>
<dbReference type="SUPFAM" id="SSF56935">
    <property type="entry name" value="Porins"/>
    <property type="match status" value="1"/>
</dbReference>
<evidence type="ECO:0000313" key="2">
    <source>
        <dbReference type="EMBL" id="NJX15728.1"/>
    </source>
</evidence>